<gene>
    <name evidence="2" type="ORF">AUP44_00755</name>
</gene>
<dbReference type="Gene3D" id="3.90.1300.10">
    <property type="entry name" value="Amidase signature (AS) domain"/>
    <property type="match status" value="1"/>
</dbReference>
<dbReference type="Gene3D" id="1.10.20.60">
    <property type="entry name" value="Glu-tRNAGln amidotransferase C subunit, N-terminal domain"/>
    <property type="match status" value="1"/>
</dbReference>
<comment type="caution">
    <text evidence="2">The sequence shown here is derived from an EMBL/GenBank/DDBJ whole genome shotgun (WGS) entry which is preliminary data.</text>
</comment>
<proteinExistence type="predicted"/>
<dbReference type="InterPro" id="IPR020556">
    <property type="entry name" value="Amidase_CS"/>
</dbReference>
<feature type="domain" description="Amidase" evidence="1">
    <location>
        <begin position="79"/>
        <end position="488"/>
    </location>
</feature>
<dbReference type="Pfam" id="PF01425">
    <property type="entry name" value="Amidase"/>
    <property type="match status" value="1"/>
</dbReference>
<dbReference type="PROSITE" id="PS00571">
    <property type="entry name" value="AMIDASES"/>
    <property type="match status" value="1"/>
</dbReference>
<dbReference type="NCBIfam" id="NF005565">
    <property type="entry name" value="PRK07235.1"/>
    <property type="match status" value="1"/>
</dbReference>
<dbReference type="PANTHER" id="PTHR11895:SF170">
    <property type="entry name" value="AMIDASE"/>
    <property type="match status" value="1"/>
</dbReference>
<reference evidence="2 3" key="1">
    <citation type="submission" date="2015-12" db="EMBL/GenBank/DDBJ databases">
        <title>Genome sequence of Tistrella mobilis MCCC 1A02139.</title>
        <authorList>
            <person name="Lu L."/>
            <person name="Lai Q."/>
            <person name="Shao Z."/>
            <person name="Qian P."/>
        </authorList>
    </citation>
    <scope>NUCLEOTIDE SEQUENCE [LARGE SCALE GENOMIC DNA]</scope>
    <source>
        <strain evidence="2 3">MCCC 1A02139</strain>
    </source>
</reference>
<dbReference type="Proteomes" id="UP000075787">
    <property type="component" value="Unassembled WGS sequence"/>
</dbReference>
<dbReference type="GO" id="GO:0003824">
    <property type="term" value="F:catalytic activity"/>
    <property type="evidence" value="ECO:0007669"/>
    <property type="project" value="InterPro"/>
</dbReference>
<dbReference type="InterPro" id="IPR000120">
    <property type="entry name" value="Amidase"/>
</dbReference>
<organism evidence="2 3">
    <name type="scientific">Tistrella mobilis</name>
    <dbReference type="NCBI Taxonomy" id="171437"/>
    <lineage>
        <taxon>Bacteria</taxon>
        <taxon>Pseudomonadati</taxon>
        <taxon>Pseudomonadota</taxon>
        <taxon>Alphaproteobacteria</taxon>
        <taxon>Geminicoccales</taxon>
        <taxon>Geminicoccaceae</taxon>
        <taxon>Tistrella</taxon>
    </lineage>
</organism>
<accession>A0A162KWG1</accession>
<dbReference type="EMBL" id="LPZR01000157">
    <property type="protein sequence ID" value="KYO52311.1"/>
    <property type="molecule type" value="Genomic_DNA"/>
</dbReference>
<evidence type="ECO:0000313" key="3">
    <source>
        <dbReference type="Proteomes" id="UP000075787"/>
    </source>
</evidence>
<name>A0A162KWG1_9PROT</name>
<dbReference type="SUPFAM" id="SSF75304">
    <property type="entry name" value="Amidase signature (AS) enzymes"/>
    <property type="match status" value="1"/>
</dbReference>
<protein>
    <submittedName>
        <fullName evidence="2">Amidase</fullName>
    </submittedName>
</protein>
<dbReference type="RefSeq" id="WP_062764449.1">
    <property type="nucleotide sequence ID" value="NZ_CP121024.1"/>
</dbReference>
<dbReference type="GeneID" id="97239637"/>
<sequence length="504" mass="52926">MSVTRPNTDQLIDLAADLGMTLSADEAAEYLTLMAGNFAAYDALDAMPDNIPVVKYPRTPGYRPEGAENKYGAWYVKSEVKGAATGKLAGKTVVLKDNVALAGVPMMNGASTLEGYIPALDATIVTRMLDEGATIVGKATCEYFCLSGGSHTSSPAPVHNPYKMGHIAGGSSSGSAALVACGEVDMAIGGDQGGSIRMPSALCGLYGMKPTHGLVPYTGVMPIEATIDHTGPMTSSVADNALMLEVIAGADGLDPRQYAPVTAPYTEALGKGVQGMKIAILKEGFEVANGDPAVYEKVRAAAKKLEEAGAVLTEISIPEHHTAAVIWGPIALEGLQWQMMAGNGMGMNWKGLYNVGLLDAHAGWRQRADELSPSLKISMFIGEYFIQKYNGRFYAKAQNIARKVKAAYDAAFAEYDLLLMPTCPIVAPAIPAADASLTEIITTAFSVLGNTQQFDVTGHPAMTVPCGLIDGLPVGMMLVGKDYAESTIYAAAAAFEAAGDWKTF</sequence>
<evidence type="ECO:0000259" key="1">
    <source>
        <dbReference type="Pfam" id="PF01425"/>
    </source>
</evidence>
<dbReference type="AlphaFoldDB" id="A0A162KWG1"/>
<dbReference type="PANTHER" id="PTHR11895">
    <property type="entry name" value="TRANSAMIDASE"/>
    <property type="match status" value="1"/>
</dbReference>
<dbReference type="InterPro" id="IPR036928">
    <property type="entry name" value="AS_sf"/>
</dbReference>
<dbReference type="InterPro" id="IPR023631">
    <property type="entry name" value="Amidase_dom"/>
</dbReference>
<evidence type="ECO:0000313" key="2">
    <source>
        <dbReference type="EMBL" id="KYO52311.1"/>
    </source>
</evidence>
<dbReference type="OrthoDB" id="9811471at2"/>